<keyword evidence="4 5" id="KW-0472">Membrane</keyword>
<gene>
    <name evidence="7" type="ORF">CUNI_LOCUS16502</name>
</gene>
<dbReference type="PANTHER" id="PTHR22950">
    <property type="entry name" value="AMINO ACID TRANSPORTER"/>
    <property type="match status" value="1"/>
</dbReference>
<keyword evidence="8" id="KW-1185">Reference proteome</keyword>
<evidence type="ECO:0000259" key="6">
    <source>
        <dbReference type="Pfam" id="PF01490"/>
    </source>
</evidence>
<keyword evidence="3 5" id="KW-1133">Transmembrane helix</keyword>
<feature type="transmembrane region" description="Helical" evidence="5">
    <location>
        <begin position="197"/>
        <end position="215"/>
    </location>
</feature>
<feature type="domain" description="Amino acid transporter transmembrane" evidence="6">
    <location>
        <begin position="2"/>
        <end position="399"/>
    </location>
</feature>
<comment type="caution">
    <text evidence="7">The sequence shown here is derived from an EMBL/GenBank/DDBJ whole genome shotgun (WGS) entry which is preliminary data.</text>
</comment>
<feature type="transmembrane region" description="Helical" evidence="5">
    <location>
        <begin position="227"/>
        <end position="251"/>
    </location>
</feature>
<evidence type="ECO:0000256" key="5">
    <source>
        <dbReference type="SAM" id="Phobius"/>
    </source>
</evidence>
<feature type="non-terminal residue" evidence="7">
    <location>
        <position position="407"/>
    </location>
</feature>
<feature type="transmembrane region" description="Helical" evidence="5">
    <location>
        <begin position="271"/>
        <end position="298"/>
    </location>
</feature>
<organism evidence="7 8">
    <name type="scientific">Candidula unifasciata</name>
    <dbReference type="NCBI Taxonomy" id="100452"/>
    <lineage>
        <taxon>Eukaryota</taxon>
        <taxon>Metazoa</taxon>
        <taxon>Spiralia</taxon>
        <taxon>Lophotrochozoa</taxon>
        <taxon>Mollusca</taxon>
        <taxon>Gastropoda</taxon>
        <taxon>Heterobranchia</taxon>
        <taxon>Euthyneura</taxon>
        <taxon>Panpulmonata</taxon>
        <taxon>Eupulmonata</taxon>
        <taxon>Stylommatophora</taxon>
        <taxon>Helicina</taxon>
        <taxon>Helicoidea</taxon>
        <taxon>Geomitridae</taxon>
        <taxon>Candidula</taxon>
    </lineage>
</organism>
<evidence type="ECO:0000256" key="1">
    <source>
        <dbReference type="ARBA" id="ARBA00004141"/>
    </source>
</evidence>
<feature type="transmembrane region" description="Helical" evidence="5">
    <location>
        <begin position="131"/>
        <end position="148"/>
    </location>
</feature>
<keyword evidence="2 5" id="KW-0812">Transmembrane</keyword>
<dbReference type="Pfam" id="PF01490">
    <property type="entry name" value="Aa_trans"/>
    <property type="match status" value="1"/>
</dbReference>
<comment type="subcellular location">
    <subcellularLocation>
        <location evidence="1">Membrane</location>
        <topology evidence="1">Multi-pass membrane protein</topology>
    </subcellularLocation>
</comment>
<dbReference type="InterPro" id="IPR013057">
    <property type="entry name" value="AA_transpt_TM"/>
</dbReference>
<evidence type="ECO:0000256" key="4">
    <source>
        <dbReference type="ARBA" id="ARBA00023136"/>
    </source>
</evidence>
<protein>
    <recommendedName>
        <fullName evidence="6">Amino acid transporter transmembrane domain-containing protein</fullName>
    </recommendedName>
</protein>
<dbReference type="GO" id="GO:0015179">
    <property type="term" value="F:L-amino acid transmembrane transporter activity"/>
    <property type="evidence" value="ECO:0007669"/>
    <property type="project" value="TreeGrafter"/>
</dbReference>
<proteinExistence type="predicted"/>
<accession>A0A8S3ZMU1</accession>
<evidence type="ECO:0000256" key="2">
    <source>
        <dbReference type="ARBA" id="ARBA00022692"/>
    </source>
</evidence>
<sequence length="407" mass="44887">NIQTLMHLIKGNIGTGILALPIAVKHAGLWTGLIGIICIGIIAVHCMHILINSSHILSRRTGRFALDYADVIEICLKTGPKSLQRFSKTARCMVDAFLIFTQFGFCCVYIVFVATNVGKVIDQFHPDGLNLRVYEVIVAVALMPYVCVRNLQALAPFSVFANILTVTGLLIIIQFVVQGLPDASSRPSFTSFGEVPLFFGTAIFAIEGISLVLPLENNMRHPEDFAGWTGVLNLGMVGTVCLYTAIGFYGYLKFGDDVQDSVTLSLPTDDWLYLSVLLMYSLAIFISYNIQFYVPVAIMWPKIKRRLKNKTLRKYGEYPFRILLVLVTLGFSLAVPHLDLLISLIGAFASSSLGLILPVVIEVITLSAEDEKLPKYLILKNVLIFLFGLTGCAIGTYTSLRSIVEAF</sequence>
<evidence type="ECO:0000313" key="8">
    <source>
        <dbReference type="Proteomes" id="UP000678393"/>
    </source>
</evidence>
<feature type="transmembrane region" description="Helical" evidence="5">
    <location>
        <begin position="155"/>
        <end position="177"/>
    </location>
</feature>
<feature type="transmembrane region" description="Helical" evidence="5">
    <location>
        <begin position="92"/>
        <end position="111"/>
    </location>
</feature>
<dbReference type="EMBL" id="CAJHNH020004368">
    <property type="protein sequence ID" value="CAG5130944.1"/>
    <property type="molecule type" value="Genomic_DNA"/>
</dbReference>
<feature type="transmembrane region" description="Helical" evidence="5">
    <location>
        <begin position="341"/>
        <end position="366"/>
    </location>
</feature>
<feature type="transmembrane region" description="Helical" evidence="5">
    <location>
        <begin position="318"/>
        <end position="335"/>
    </location>
</feature>
<dbReference type="Proteomes" id="UP000678393">
    <property type="component" value="Unassembled WGS sequence"/>
</dbReference>
<dbReference type="AlphaFoldDB" id="A0A8S3ZMU1"/>
<evidence type="ECO:0000256" key="3">
    <source>
        <dbReference type="ARBA" id="ARBA00022989"/>
    </source>
</evidence>
<reference evidence="7" key="1">
    <citation type="submission" date="2021-04" db="EMBL/GenBank/DDBJ databases">
        <authorList>
            <consortium name="Molecular Ecology Group"/>
        </authorList>
    </citation>
    <scope>NUCLEOTIDE SEQUENCE</scope>
</reference>
<name>A0A8S3ZMU1_9EUPU</name>
<evidence type="ECO:0000313" key="7">
    <source>
        <dbReference type="EMBL" id="CAG5130944.1"/>
    </source>
</evidence>
<dbReference type="PANTHER" id="PTHR22950:SF349">
    <property type="entry name" value="AMINO ACID TRANSPORTER TRANSMEMBRANE DOMAIN-CONTAINING PROTEIN"/>
    <property type="match status" value="1"/>
</dbReference>
<feature type="transmembrane region" description="Helical" evidence="5">
    <location>
        <begin position="29"/>
        <end position="51"/>
    </location>
</feature>
<feature type="transmembrane region" description="Helical" evidence="5">
    <location>
        <begin position="378"/>
        <end position="400"/>
    </location>
</feature>
<dbReference type="OrthoDB" id="1684102at2759"/>
<dbReference type="GO" id="GO:0005774">
    <property type="term" value="C:vacuolar membrane"/>
    <property type="evidence" value="ECO:0007669"/>
    <property type="project" value="TreeGrafter"/>
</dbReference>